<feature type="binding site" evidence="13">
    <location>
        <position position="134"/>
    </location>
    <ligand>
        <name>Mg(2+)</name>
        <dbReference type="ChEBI" id="CHEBI:18420"/>
    </ligand>
</feature>
<feature type="site" description="Stabilizes the phosphoryl group" evidence="12">
    <location>
        <position position="109"/>
    </location>
</feature>
<dbReference type="NCBIfam" id="TIGR01549">
    <property type="entry name" value="HAD-SF-IA-v1"/>
    <property type="match status" value="1"/>
</dbReference>
<feature type="binding site" evidence="11">
    <location>
        <begin position="9"/>
        <end position="11"/>
    </location>
    <ligand>
        <name>substrate</name>
    </ligand>
</feature>
<comment type="caution">
    <text evidence="14">The sequence shown here is derived from an EMBL/GenBank/DDBJ whole genome shotgun (WGS) entry which is preliminary data.</text>
</comment>
<dbReference type="EC" id="3.1.3.-" evidence="9"/>
<dbReference type="InterPro" id="IPR006439">
    <property type="entry name" value="HAD-SF_hydro_IA"/>
</dbReference>
<keyword evidence="15" id="KW-1185">Reference proteome</keyword>
<dbReference type="GO" id="GO:0005975">
    <property type="term" value="P:carbohydrate metabolic process"/>
    <property type="evidence" value="ECO:0007669"/>
    <property type="project" value="InterPro"/>
</dbReference>
<dbReference type="AlphaFoldDB" id="A0A0F4PNB3"/>
<dbReference type="GO" id="GO:0005737">
    <property type="term" value="C:cytoplasm"/>
    <property type="evidence" value="ECO:0007669"/>
    <property type="project" value="UniProtKB-SubCell"/>
</dbReference>
<keyword evidence="13" id="KW-0460">Magnesium</keyword>
<evidence type="ECO:0000256" key="5">
    <source>
        <dbReference type="ARBA" id="ARBA00022833"/>
    </source>
</evidence>
<dbReference type="NCBIfam" id="TIGR00213">
    <property type="entry name" value="GmhB_yaeD"/>
    <property type="match status" value="1"/>
</dbReference>
<name>A0A0F4PNB3_9GAMM</name>
<dbReference type="Proteomes" id="UP000033664">
    <property type="component" value="Unassembled WGS sequence"/>
</dbReference>
<dbReference type="CDD" id="cd07503">
    <property type="entry name" value="HAD_HisB-N"/>
    <property type="match status" value="1"/>
</dbReference>
<dbReference type="InterPro" id="IPR006549">
    <property type="entry name" value="HAD-SF_hydro_IIIA"/>
</dbReference>
<comment type="subcellular location">
    <subcellularLocation>
        <location evidence="1 9">Cytoplasm</location>
    </subcellularLocation>
</comment>
<evidence type="ECO:0000256" key="7">
    <source>
        <dbReference type="ARBA" id="ARBA00031828"/>
    </source>
</evidence>
<evidence type="ECO:0000313" key="15">
    <source>
        <dbReference type="Proteomes" id="UP000033664"/>
    </source>
</evidence>
<feature type="binding site" evidence="13">
    <location>
        <position position="11"/>
    </location>
    <ligand>
        <name>Mg(2+)</name>
        <dbReference type="ChEBI" id="CHEBI:18420"/>
    </ligand>
</feature>
<evidence type="ECO:0000256" key="9">
    <source>
        <dbReference type="PIRNR" id="PIRNR004682"/>
    </source>
</evidence>
<dbReference type="EMBL" id="JXXZ01000010">
    <property type="protein sequence ID" value="KJY98510.1"/>
    <property type="molecule type" value="Genomic_DNA"/>
</dbReference>
<evidence type="ECO:0000256" key="1">
    <source>
        <dbReference type="ARBA" id="ARBA00004496"/>
    </source>
</evidence>
<evidence type="ECO:0000256" key="6">
    <source>
        <dbReference type="ARBA" id="ARBA00023277"/>
    </source>
</evidence>
<dbReference type="GO" id="GO:0016791">
    <property type="term" value="F:phosphatase activity"/>
    <property type="evidence" value="ECO:0007669"/>
    <property type="project" value="InterPro"/>
</dbReference>
<feature type="binding site" evidence="11">
    <location>
        <begin position="108"/>
        <end position="109"/>
    </location>
    <ligand>
        <name>substrate</name>
    </ligand>
</feature>
<feature type="site" description="Stabilizes the phosphoryl group" evidence="12">
    <location>
        <position position="51"/>
    </location>
</feature>
<dbReference type="InterPro" id="IPR036412">
    <property type="entry name" value="HAD-like_sf"/>
</dbReference>
<dbReference type="OrthoDB" id="9781367at2"/>
<reference evidence="14 15" key="1">
    <citation type="journal article" date="2015" name="BMC Genomics">
        <title>Genome mining reveals unlocked bioactive potential of marine Gram-negative bacteria.</title>
        <authorList>
            <person name="Machado H."/>
            <person name="Sonnenschein E.C."/>
            <person name="Melchiorsen J."/>
            <person name="Gram L."/>
        </authorList>
    </citation>
    <scope>NUCLEOTIDE SEQUENCE [LARGE SCALE GENOMIC DNA]</scope>
    <source>
        <strain evidence="14 15">S3137</strain>
    </source>
</reference>
<feature type="binding site" evidence="13">
    <location>
        <position position="107"/>
    </location>
    <ligand>
        <name>Zn(2+)</name>
        <dbReference type="ChEBI" id="CHEBI:29105"/>
    </ligand>
</feature>
<dbReference type="GeneID" id="58229270"/>
<comment type="cofactor">
    <cofactor evidence="13">
        <name>Zn(2+)</name>
        <dbReference type="ChEBI" id="CHEBI:29105"/>
    </cofactor>
</comment>
<feature type="active site" description="Nucleophile" evidence="10">
    <location>
        <position position="11"/>
    </location>
</feature>
<evidence type="ECO:0000256" key="3">
    <source>
        <dbReference type="ARBA" id="ARBA00022723"/>
    </source>
</evidence>
<feature type="binding site" evidence="13">
    <location>
        <position position="105"/>
    </location>
    <ligand>
        <name>Zn(2+)</name>
        <dbReference type="ChEBI" id="CHEBI:29105"/>
    </ligand>
</feature>
<dbReference type="PATRIC" id="fig|151081.8.peg.2288"/>
<evidence type="ECO:0000256" key="11">
    <source>
        <dbReference type="PIRSR" id="PIRSR004682-2"/>
    </source>
</evidence>
<dbReference type="Gene3D" id="3.40.50.1000">
    <property type="entry name" value="HAD superfamily/HAD-like"/>
    <property type="match status" value="1"/>
</dbReference>
<evidence type="ECO:0000313" key="14">
    <source>
        <dbReference type="EMBL" id="KJY98510.1"/>
    </source>
</evidence>
<comment type="similarity">
    <text evidence="8 9">Belongs to the gmhB family.</text>
</comment>
<feature type="binding site" evidence="11">
    <location>
        <begin position="51"/>
        <end position="54"/>
    </location>
    <ligand>
        <name>substrate</name>
    </ligand>
</feature>
<dbReference type="PANTHER" id="PTHR42891:SF1">
    <property type="entry name" value="D-GLYCERO-BETA-D-MANNO-HEPTOSE-1,7-BISPHOSPHATE 7-PHOSPHATASE"/>
    <property type="match status" value="1"/>
</dbReference>
<feature type="binding site" evidence="13">
    <location>
        <position position="9"/>
    </location>
    <ligand>
        <name>Mg(2+)</name>
        <dbReference type="ChEBI" id="CHEBI:18420"/>
    </ligand>
</feature>
<dbReference type="InterPro" id="IPR023214">
    <property type="entry name" value="HAD_sf"/>
</dbReference>
<protein>
    <recommendedName>
        <fullName evidence="7 9">D,D-heptose 1,7-bisphosphate phosphatase</fullName>
        <ecNumber evidence="9">3.1.3.-</ecNumber>
    </recommendedName>
</protein>
<feature type="binding site" evidence="13">
    <location>
        <position position="90"/>
    </location>
    <ligand>
        <name>Zn(2+)</name>
        <dbReference type="ChEBI" id="CHEBI:29105"/>
    </ligand>
</feature>
<feature type="active site" description="Nucleophile" evidence="10">
    <location>
        <position position="9"/>
    </location>
</feature>
<keyword evidence="4 9" id="KW-0378">Hydrolase</keyword>
<evidence type="ECO:0000256" key="13">
    <source>
        <dbReference type="PIRSR" id="PIRSR004682-4"/>
    </source>
</evidence>
<dbReference type="PANTHER" id="PTHR42891">
    <property type="entry name" value="D-GLYCERO-BETA-D-MANNO-HEPTOSE-1,7-BISPHOSPHATE 7-PHOSPHATASE"/>
    <property type="match status" value="1"/>
</dbReference>
<evidence type="ECO:0000256" key="12">
    <source>
        <dbReference type="PIRSR" id="PIRSR004682-3"/>
    </source>
</evidence>
<dbReference type="FunFam" id="3.40.50.1000:FF:000037">
    <property type="entry name" value="D,D-heptose 1,7-bisphosphate phosphatase"/>
    <property type="match status" value="1"/>
</dbReference>
<evidence type="ECO:0000256" key="8">
    <source>
        <dbReference type="ARBA" id="ARBA00061616"/>
    </source>
</evidence>
<keyword evidence="2 9" id="KW-0963">Cytoplasm</keyword>
<dbReference type="InterPro" id="IPR006543">
    <property type="entry name" value="Histidinol-phos"/>
</dbReference>
<dbReference type="InterPro" id="IPR004446">
    <property type="entry name" value="Heptose_bisP_phosphatase"/>
</dbReference>
<dbReference type="NCBIfam" id="TIGR01656">
    <property type="entry name" value="Histidinol-ppas"/>
    <property type="match status" value="1"/>
</dbReference>
<keyword evidence="3 13" id="KW-0479">Metal-binding</keyword>
<organism evidence="14 15">
    <name type="scientific">Pseudoalteromonas ruthenica</name>
    <dbReference type="NCBI Taxonomy" id="151081"/>
    <lineage>
        <taxon>Bacteria</taxon>
        <taxon>Pseudomonadati</taxon>
        <taxon>Pseudomonadota</taxon>
        <taxon>Gammaproteobacteria</taxon>
        <taxon>Alteromonadales</taxon>
        <taxon>Pseudoalteromonadaceae</taxon>
        <taxon>Pseudoalteromonas</taxon>
    </lineage>
</organism>
<dbReference type="PIRSF" id="PIRSF004682">
    <property type="entry name" value="GmhB"/>
    <property type="match status" value="1"/>
</dbReference>
<keyword evidence="5 13" id="KW-0862">Zinc</keyword>
<feature type="binding site" evidence="13">
    <location>
        <position position="92"/>
    </location>
    <ligand>
        <name>Zn(2+)</name>
        <dbReference type="ChEBI" id="CHEBI:29105"/>
    </ligand>
</feature>
<dbReference type="eggNOG" id="COG0241">
    <property type="taxonomic scope" value="Bacteria"/>
</dbReference>
<feature type="binding site" evidence="11">
    <location>
        <begin position="17"/>
        <end position="20"/>
    </location>
    <ligand>
        <name>substrate</name>
    </ligand>
</feature>
<dbReference type="SUPFAM" id="SSF56784">
    <property type="entry name" value="HAD-like"/>
    <property type="match status" value="1"/>
</dbReference>
<feature type="binding site" evidence="13">
    <location>
        <position position="135"/>
    </location>
    <ligand>
        <name>Mg(2+)</name>
        <dbReference type="ChEBI" id="CHEBI:18420"/>
    </ligand>
</feature>
<evidence type="ECO:0000256" key="10">
    <source>
        <dbReference type="PIRSR" id="PIRSR004682-1"/>
    </source>
</evidence>
<dbReference type="GO" id="GO:0046872">
    <property type="term" value="F:metal ion binding"/>
    <property type="evidence" value="ECO:0007669"/>
    <property type="project" value="UniProtKB-KW"/>
</dbReference>
<accession>A0A0F4PNB3</accession>
<feature type="site" description="Contributes to substrate recognition" evidence="12">
    <location>
        <position position="108"/>
    </location>
</feature>
<dbReference type="Pfam" id="PF13242">
    <property type="entry name" value="Hydrolase_like"/>
    <property type="match status" value="1"/>
</dbReference>
<dbReference type="RefSeq" id="WP_045979633.1">
    <property type="nucleotide sequence ID" value="NZ_CP023396.1"/>
</dbReference>
<keyword evidence="6 9" id="KW-0119">Carbohydrate metabolism</keyword>
<gene>
    <name evidence="14" type="ORF">TW72_12285</name>
</gene>
<sequence length="181" mass="20404">MSNKAVFLDRDGVINVDHAYVHKPEDFEFIAGVFAACRSFQQRGYRLIIVTNQSGIARGYYSEQQFAELTTWMKEQFLQHDVRIDEVYYCPHHPTKGIGDYRQQCGCRKPEPGMLQRGIAAFNLDPEHCVMVGDKHGDIQAAQRCGIGTKVLVRSGQKFDQKAQSDADYTCDALADVPALL</sequence>
<dbReference type="NCBIfam" id="TIGR01662">
    <property type="entry name" value="HAD-SF-IIIA"/>
    <property type="match status" value="1"/>
</dbReference>
<proteinExistence type="inferred from homology"/>
<dbReference type="NCBIfam" id="NF006506">
    <property type="entry name" value="PRK08942.1"/>
    <property type="match status" value="1"/>
</dbReference>
<feature type="binding site" evidence="11">
    <location>
        <position position="135"/>
    </location>
    <ligand>
        <name>substrate</name>
    </ligand>
</feature>
<evidence type="ECO:0000256" key="4">
    <source>
        <dbReference type="ARBA" id="ARBA00022801"/>
    </source>
</evidence>
<evidence type="ECO:0000256" key="2">
    <source>
        <dbReference type="ARBA" id="ARBA00022490"/>
    </source>
</evidence>
<comment type="cofactor">
    <cofactor evidence="13">
        <name>Mg(2+)</name>
        <dbReference type="ChEBI" id="CHEBI:18420"/>
    </cofactor>
</comment>